<organism evidence="6 7">
    <name type="scientific">Mediterraneibacter gnavus (strain ATCC 29149 / DSM 114966 / JCM 6515 / VPI C7-9)</name>
    <name type="common">Ruminococcus gnavus</name>
    <dbReference type="NCBI Taxonomy" id="411470"/>
    <lineage>
        <taxon>Bacteria</taxon>
        <taxon>Bacillati</taxon>
        <taxon>Bacillota</taxon>
        <taxon>Clostridia</taxon>
        <taxon>Lachnospirales</taxon>
        <taxon>Lachnospiraceae</taxon>
        <taxon>Mediterraneibacter</taxon>
    </lineage>
</organism>
<dbReference type="EMBL" id="AAYG02000020">
    <property type="protein sequence ID" value="EDN77101.1"/>
    <property type="molecule type" value="Genomic_DNA"/>
</dbReference>
<dbReference type="PANTHER" id="PTHR43280">
    <property type="entry name" value="ARAC-FAMILY TRANSCRIPTIONAL REGULATOR"/>
    <property type="match status" value="1"/>
</dbReference>
<dbReference type="eggNOG" id="COG2207">
    <property type="taxonomic scope" value="Bacteria"/>
</dbReference>
<dbReference type="InterPro" id="IPR009057">
    <property type="entry name" value="Homeodomain-like_sf"/>
</dbReference>
<dbReference type="Pfam" id="PF12833">
    <property type="entry name" value="HTH_18"/>
    <property type="match status" value="1"/>
</dbReference>
<dbReference type="AlphaFoldDB" id="A7B578"/>
<reference evidence="6 7" key="1">
    <citation type="submission" date="2007-04" db="EMBL/GenBank/DDBJ databases">
        <authorList>
            <person name="Fulton L."/>
            <person name="Clifton S."/>
            <person name="Fulton B."/>
            <person name="Xu J."/>
            <person name="Minx P."/>
            <person name="Pepin K.H."/>
            <person name="Johnson M."/>
            <person name="Thiruvilangam P."/>
            <person name="Bhonagiri V."/>
            <person name="Nash W.E."/>
            <person name="Mardis E.R."/>
            <person name="Wilson R.K."/>
        </authorList>
    </citation>
    <scope>NUCLEOTIDE SEQUENCE [LARGE SCALE GENOMIC DNA]</scope>
    <source>
        <strain evidence="6 7">ATCC 29149</strain>
    </source>
</reference>
<evidence type="ECO:0000256" key="4">
    <source>
        <dbReference type="SAM" id="Phobius"/>
    </source>
</evidence>
<evidence type="ECO:0000256" key="3">
    <source>
        <dbReference type="ARBA" id="ARBA00023163"/>
    </source>
</evidence>
<keyword evidence="1" id="KW-0805">Transcription regulation</keyword>
<evidence type="ECO:0000259" key="5">
    <source>
        <dbReference type="PROSITE" id="PS01124"/>
    </source>
</evidence>
<dbReference type="GO" id="GO:0003700">
    <property type="term" value="F:DNA-binding transcription factor activity"/>
    <property type="evidence" value="ECO:0007669"/>
    <property type="project" value="InterPro"/>
</dbReference>
<evidence type="ECO:0000313" key="7">
    <source>
        <dbReference type="Proteomes" id="UP000004410"/>
    </source>
</evidence>
<sequence>MFIKLMALVTIPMIIMGIVSSLIYVNGESARSELQLQSYSEQITREYENVFSSLKEYYIEVANEDAVRWLAQQEKPPYSMYSDLNRAQDSLQGNYFVEKYVESYEFINVRSGWILDDYGMFDYDELKNREEAEQFLEAQKEVPLSAYWIKAKDSEKYGNHNLRKQNTVDLSGFRLVIKKEYGAGDLAWIIVVKINESEIRQLLPSNYENMGYSVSVLSDQSVMAETNQKLTQIWLEKFSEEKEWGAFDSEGTLQIEKTTKYSISRTSGATSGLTYLVGFNHNQIRKIGMTFIFASFAVIAVIAVLIQIVRVLVLAFANPLNKLELHVKERDIQLKEFLLSNLIKGEMNEGKIKDALGKYQITEYSSYRMLGMACKENDNKEILKREIYTGILETLPEEIQSKIFITPLFYGDKMIFVAGGEDDNAAENQTAVIYKEVKDFIAEHFLYHVSCGISQTFHHLTDIQQAYNECNEALYDQTNANKSEGSTLVLFDDYSMLKRESNVYDIIMEGELVQAIENCNVEESQRLLETMIERLDSKRVIGVERNFYLTRLLTVIVGTTVTHGLLLEDVFMDSQYNTFNRIPMLYDTEKLKEAIIKEVIQPIIESLQKLEDGDEMGIFQQIQKLVRENRGNITLSECAQTLNYHPNYIGKIIKKEKNITFTDMVNEEKLMQAKYMLLTTEMSVAEISEILMYNNVQNFIRFFKKHIGVTPAAFRKEH</sequence>
<dbReference type="PaxDb" id="411470-RUMGNA_02715"/>
<dbReference type="InterPro" id="IPR018060">
    <property type="entry name" value="HTH_AraC"/>
</dbReference>
<feature type="domain" description="HTH araC/xylS-type" evidence="5">
    <location>
        <begin position="620"/>
        <end position="717"/>
    </location>
</feature>
<dbReference type="SMART" id="SM00342">
    <property type="entry name" value="HTH_ARAC"/>
    <property type="match status" value="1"/>
</dbReference>
<dbReference type="Proteomes" id="UP000004410">
    <property type="component" value="Unassembled WGS sequence"/>
</dbReference>
<dbReference type="PROSITE" id="PS01124">
    <property type="entry name" value="HTH_ARAC_FAMILY_2"/>
    <property type="match status" value="1"/>
</dbReference>
<reference evidence="6 7" key="2">
    <citation type="submission" date="2007-06" db="EMBL/GenBank/DDBJ databases">
        <title>Draft genome sequence of Ruminococcus gnavus (ATCC 29149).</title>
        <authorList>
            <person name="Sudarsanam P."/>
            <person name="Ley R."/>
            <person name="Guruge J."/>
            <person name="Turnbaugh P.J."/>
            <person name="Mahowald M."/>
            <person name="Liep D."/>
            <person name="Gordon J."/>
        </authorList>
    </citation>
    <scope>NUCLEOTIDE SEQUENCE [LARGE SCALE GENOMIC DNA]</scope>
    <source>
        <strain evidence="6 7">ATCC 29149</strain>
    </source>
</reference>
<feature type="transmembrane region" description="Helical" evidence="4">
    <location>
        <begin position="291"/>
        <end position="317"/>
    </location>
</feature>
<name>A7B578_MEDG7</name>
<keyword evidence="3" id="KW-0804">Transcription</keyword>
<keyword evidence="2" id="KW-0238">DNA-binding</keyword>
<keyword evidence="4" id="KW-0472">Membrane</keyword>
<dbReference type="Gene3D" id="1.10.10.60">
    <property type="entry name" value="Homeodomain-like"/>
    <property type="match status" value="2"/>
</dbReference>
<comment type="caution">
    <text evidence="6">The sequence shown here is derived from an EMBL/GenBank/DDBJ whole genome shotgun (WGS) entry which is preliminary data.</text>
</comment>
<dbReference type="PANTHER" id="PTHR43280:SF2">
    <property type="entry name" value="HTH-TYPE TRANSCRIPTIONAL REGULATOR EXSA"/>
    <property type="match status" value="1"/>
</dbReference>
<evidence type="ECO:0000313" key="6">
    <source>
        <dbReference type="EMBL" id="EDN77101.1"/>
    </source>
</evidence>
<dbReference type="GO" id="GO:0043565">
    <property type="term" value="F:sequence-specific DNA binding"/>
    <property type="evidence" value="ECO:0007669"/>
    <property type="project" value="InterPro"/>
</dbReference>
<accession>A7B578</accession>
<evidence type="ECO:0000256" key="1">
    <source>
        <dbReference type="ARBA" id="ARBA00023015"/>
    </source>
</evidence>
<proteinExistence type="predicted"/>
<evidence type="ECO:0000256" key="2">
    <source>
        <dbReference type="ARBA" id="ARBA00023125"/>
    </source>
</evidence>
<dbReference type="SUPFAM" id="SSF46689">
    <property type="entry name" value="Homeodomain-like"/>
    <property type="match status" value="1"/>
</dbReference>
<feature type="transmembrane region" description="Helical" evidence="4">
    <location>
        <begin position="6"/>
        <end position="25"/>
    </location>
</feature>
<protein>
    <submittedName>
        <fullName evidence="6">Transcriptional regulator, AraC family</fullName>
    </submittedName>
</protein>
<gene>
    <name evidence="6" type="ORF">RUMGNA_02715</name>
</gene>
<keyword evidence="4" id="KW-1133">Transmembrane helix</keyword>
<keyword evidence="4" id="KW-0812">Transmembrane</keyword>